<evidence type="ECO:0000313" key="3">
    <source>
        <dbReference type="EMBL" id="EON61607.1"/>
    </source>
</evidence>
<dbReference type="HOGENOM" id="CLU_075337_0_0_1"/>
<dbReference type="OMA" id="IWEHYLC"/>
<evidence type="ECO:0000259" key="2">
    <source>
        <dbReference type="Pfam" id="PF24864"/>
    </source>
</evidence>
<dbReference type="PANTHER" id="PTHR38790">
    <property type="entry name" value="2EXR DOMAIN-CONTAINING PROTEIN-RELATED"/>
    <property type="match status" value="1"/>
</dbReference>
<keyword evidence="1" id="KW-0812">Transmembrane</keyword>
<dbReference type="PANTHER" id="PTHR38790:SF4">
    <property type="entry name" value="2EXR DOMAIN-CONTAINING PROTEIN"/>
    <property type="match status" value="1"/>
</dbReference>
<gene>
    <name evidence="3" type="ORF">W97_00822</name>
</gene>
<name>R7YI85_CONA1</name>
<accession>R7YI85</accession>
<evidence type="ECO:0000256" key="1">
    <source>
        <dbReference type="SAM" id="Phobius"/>
    </source>
</evidence>
<dbReference type="OrthoDB" id="4757095at2759"/>
<dbReference type="EMBL" id="JH767556">
    <property type="protein sequence ID" value="EON61607.1"/>
    <property type="molecule type" value="Genomic_DNA"/>
</dbReference>
<dbReference type="STRING" id="1168221.R7YI85"/>
<dbReference type="RefSeq" id="XP_007776924.1">
    <property type="nucleotide sequence ID" value="XM_007778734.1"/>
</dbReference>
<keyword evidence="1" id="KW-0472">Membrane</keyword>
<dbReference type="InterPro" id="IPR056632">
    <property type="entry name" value="DUF7730"/>
</dbReference>
<sequence>MTRSGVDCCTGIALTILCGPCICLYFGLTACFCPSRLRRRPCVHDPKANFEKRQRSAPRPALRRKRALTLPLPENSSGVLSEKPTQRTYDQQQSRLFKLPLELREQIYREVLSGPPIHIIRKQKKLGHLRCKAIRPEDCPVKYEFGGKADSRQTCWGLTDNVGVWCGRSTWHEPTDGGILPLLRSCRRIYSESVNILYTHNTFSLNDLDSLRYLSSTLVPLRLALIKTLHLHWSFTEPLYDIVHELFRDAGLYTSLYPPHDEATWEECWRIISTQMTGLRDIHIAITDGPGRWDETQERKMLEPLRKVNMSGGGSFEIALPWQGTYRHARDAPFTIVRPVPDEDSDSSDDD</sequence>
<feature type="transmembrane region" description="Helical" evidence="1">
    <location>
        <begin position="12"/>
        <end position="33"/>
    </location>
</feature>
<dbReference type="Pfam" id="PF24864">
    <property type="entry name" value="DUF7730"/>
    <property type="match status" value="1"/>
</dbReference>
<organism evidence="3 4">
    <name type="scientific">Coniosporium apollinis (strain CBS 100218)</name>
    <name type="common">Rock-inhabiting black yeast</name>
    <dbReference type="NCBI Taxonomy" id="1168221"/>
    <lineage>
        <taxon>Eukaryota</taxon>
        <taxon>Fungi</taxon>
        <taxon>Dikarya</taxon>
        <taxon>Ascomycota</taxon>
        <taxon>Pezizomycotina</taxon>
        <taxon>Dothideomycetes</taxon>
        <taxon>Dothideomycetes incertae sedis</taxon>
        <taxon>Coniosporium</taxon>
    </lineage>
</organism>
<evidence type="ECO:0000313" key="4">
    <source>
        <dbReference type="Proteomes" id="UP000016924"/>
    </source>
</evidence>
<keyword evidence="4" id="KW-1185">Reference proteome</keyword>
<dbReference type="GeneID" id="19898133"/>
<proteinExistence type="predicted"/>
<reference evidence="4" key="1">
    <citation type="submission" date="2012-06" db="EMBL/GenBank/DDBJ databases">
        <title>The genome sequence of Coniosporium apollinis CBS 100218.</title>
        <authorList>
            <consortium name="The Broad Institute Genome Sequencing Platform"/>
            <person name="Cuomo C."/>
            <person name="Gorbushina A."/>
            <person name="Noack S."/>
            <person name="Walker B."/>
            <person name="Young S.K."/>
            <person name="Zeng Q."/>
            <person name="Gargeya S."/>
            <person name="Fitzgerald M."/>
            <person name="Haas B."/>
            <person name="Abouelleil A."/>
            <person name="Alvarado L."/>
            <person name="Arachchi H.M."/>
            <person name="Berlin A.M."/>
            <person name="Chapman S.B."/>
            <person name="Goldberg J."/>
            <person name="Griggs A."/>
            <person name="Gujja S."/>
            <person name="Hansen M."/>
            <person name="Howarth C."/>
            <person name="Imamovic A."/>
            <person name="Larimer J."/>
            <person name="McCowan C."/>
            <person name="Montmayeur A."/>
            <person name="Murphy C."/>
            <person name="Neiman D."/>
            <person name="Pearson M."/>
            <person name="Priest M."/>
            <person name="Roberts A."/>
            <person name="Saif S."/>
            <person name="Shea T."/>
            <person name="Sisk P."/>
            <person name="Sykes S."/>
            <person name="Wortman J."/>
            <person name="Nusbaum C."/>
            <person name="Birren B."/>
        </authorList>
    </citation>
    <scope>NUCLEOTIDE SEQUENCE [LARGE SCALE GENOMIC DNA]</scope>
    <source>
        <strain evidence="4">CBS 100218</strain>
    </source>
</reference>
<feature type="domain" description="DUF7730" evidence="2">
    <location>
        <begin position="90"/>
        <end position="339"/>
    </location>
</feature>
<dbReference type="Proteomes" id="UP000016924">
    <property type="component" value="Unassembled WGS sequence"/>
</dbReference>
<dbReference type="eggNOG" id="ENOG502SSV2">
    <property type="taxonomic scope" value="Eukaryota"/>
</dbReference>
<protein>
    <recommendedName>
        <fullName evidence="2">DUF7730 domain-containing protein</fullName>
    </recommendedName>
</protein>
<dbReference type="AlphaFoldDB" id="R7YI85"/>
<keyword evidence="1" id="KW-1133">Transmembrane helix</keyword>
<dbReference type="PROSITE" id="PS51257">
    <property type="entry name" value="PROKAR_LIPOPROTEIN"/>
    <property type="match status" value="1"/>
</dbReference>